<dbReference type="Pfam" id="PF00179">
    <property type="entry name" value="UQ_con"/>
    <property type="match status" value="1"/>
</dbReference>
<dbReference type="SUPFAM" id="SSF54495">
    <property type="entry name" value="UBC-like"/>
    <property type="match status" value="1"/>
</dbReference>
<name>A0A8S9JEL7_BRACR</name>
<dbReference type="EMBL" id="QGKW02001660">
    <property type="protein sequence ID" value="KAF2580514.1"/>
    <property type="molecule type" value="Genomic_DNA"/>
</dbReference>
<feature type="compositionally biased region" description="Acidic residues" evidence="1">
    <location>
        <begin position="133"/>
        <end position="142"/>
    </location>
</feature>
<dbReference type="AlphaFoldDB" id="A0A8S9JEL7"/>
<reference evidence="3" key="1">
    <citation type="submission" date="2019-12" db="EMBL/GenBank/DDBJ databases">
        <title>Genome sequencing and annotation of Brassica cretica.</title>
        <authorList>
            <person name="Studholme D.J."/>
            <person name="Sarris P.F."/>
        </authorList>
    </citation>
    <scope>NUCLEOTIDE SEQUENCE</scope>
    <source>
        <strain evidence="3">PFS-001/15</strain>
        <tissue evidence="3">Leaf</tissue>
    </source>
</reference>
<evidence type="ECO:0000259" key="2">
    <source>
        <dbReference type="PROSITE" id="PS50127"/>
    </source>
</evidence>
<dbReference type="Gene3D" id="3.10.110.10">
    <property type="entry name" value="Ubiquitin Conjugating Enzyme"/>
    <property type="match status" value="1"/>
</dbReference>
<gene>
    <name evidence="3" type="ORF">F2Q68_00001921</name>
</gene>
<evidence type="ECO:0000256" key="1">
    <source>
        <dbReference type="SAM" id="MobiDB-lite"/>
    </source>
</evidence>
<organism evidence="3 4">
    <name type="scientific">Brassica cretica</name>
    <name type="common">Mustard</name>
    <dbReference type="NCBI Taxonomy" id="69181"/>
    <lineage>
        <taxon>Eukaryota</taxon>
        <taxon>Viridiplantae</taxon>
        <taxon>Streptophyta</taxon>
        <taxon>Embryophyta</taxon>
        <taxon>Tracheophyta</taxon>
        <taxon>Spermatophyta</taxon>
        <taxon>Magnoliopsida</taxon>
        <taxon>eudicotyledons</taxon>
        <taxon>Gunneridae</taxon>
        <taxon>Pentapetalae</taxon>
        <taxon>rosids</taxon>
        <taxon>malvids</taxon>
        <taxon>Brassicales</taxon>
        <taxon>Brassicaceae</taxon>
        <taxon>Brassiceae</taxon>
        <taxon>Brassica</taxon>
    </lineage>
</organism>
<evidence type="ECO:0000313" key="4">
    <source>
        <dbReference type="Proteomes" id="UP000712281"/>
    </source>
</evidence>
<proteinExistence type="predicted"/>
<dbReference type="Proteomes" id="UP000712281">
    <property type="component" value="Unassembled WGS sequence"/>
</dbReference>
<dbReference type="InterPro" id="IPR016135">
    <property type="entry name" value="UBQ-conjugating_enzyme/RWD"/>
</dbReference>
<feature type="domain" description="UBC core" evidence="2">
    <location>
        <begin position="1"/>
        <end position="123"/>
    </location>
</feature>
<comment type="caution">
    <text evidence="3">The sequence shown here is derived from an EMBL/GenBank/DDBJ whole genome shotgun (WGS) entry which is preliminary data.</text>
</comment>
<dbReference type="PROSITE" id="PS50127">
    <property type="entry name" value="UBC_2"/>
    <property type="match status" value="1"/>
</dbReference>
<evidence type="ECO:0000313" key="3">
    <source>
        <dbReference type="EMBL" id="KAF2580514.1"/>
    </source>
</evidence>
<accession>A0A8S9JEL7</accession>
<dbReference type="InterPro" id="IPR000608">
    <property type="entry name" value="UBC"/>
</dbReference>
<feature type="region of interest" description="Disordered" evidence="1">
    <location>
        <begin position="123"/>
        <end position="162"/>
    </location>
</feature>
<sequence>MTRQPLFPGKDYVHQLRLITEFAARFPKMPPSAIDLLERMLIFDPNRRISVDEALGHVYLSVITAPRCGERTNLINVFESFLPQLLLYPNPSDPFNGEAASLLMRDRPAYELKVKEYCKRYAKPEDIGAPEEISSDDDDDDSMSERGSDSDDNDEIAGKADP</sequence>
<protein>
    <recommendedName>
        <fullName evidence="2">UBC core domain-containing protein</fullName>
    </recommendedName>
</protein>